<sequence>MLKAWELTGQAKVTLKVDSEEEMMEMYKKAKKLGLTAEYICDAGRTQIAAGSKTVLGVGPYTADVIDQVTGHLKLY</sequence>
<dbReference type="InterPro" id="IPR002833">
    <property type="entry name" value="PTH2"/>
</dbReference>
<evidence type="ECO:0000313" key="5">
    <source>
        <dbReference type="EMBL" id="OMH78650.1"/>
    </source>
</evidence>
<evidence type="ECO:0000256" key="3">
    <source>
        <dbReference type="ARBA" id="ARBA00038050"/>
    </source>
</evidence>
<comment type="similarity">
    <text evidence="3">Belongs to the PTH2 family.</text>
</comment>
<keyword evidence="6" id="KW-1185">Reference proteome</keyword>
<dbReference type="SUPFAM" id="SSF102462">
    <property type="entry name" value="Peptidyl-tRNA hydrolase II"/>
    <property type="match status" value="1"/>
</dbReference>
<dbReference type="EC" id="3.1.1.29" evidence="1"/>
<keyword evidence="2 5" id="KW-0378">Hydrolase</keyword>
<comment type="catalytic activity">
    <reaction evidence="4">
        <text>an N-acyl-L-alpha-aminoacyl-tRNA + H2O = an N-acyl-L-amino acid + a tRNA + H(+)</text>
        <dbReference type="Rhea" id="RHEA:54448"/>
        <dbReference type="Rhea" id="RHEA-COMP:10123"/>
        <dbReference type="Rhea" id="RHEA-COMP:13883"/>
        <dbReference type="ChEBI" id="CHEBI:15377"/>
        <dbReference type="ChEBI" id="CHEBI:15378"/>
        <dbReference type="ChEBI" id="CHEBI:59874"/>
        <dbReference type="ChEBI" id="CHEBI:78442"/>
        <dbReference type="ChEBI" id="CHEBI:138191"/>
        <dbReference type="EC" id="3.1.1.29"/>
    </reaction>
</comment>
<evidence type="ECO:0000313" key="6">
    <source>
        <dbReference type="Proteomes" id="UP000188320"/>
    </source>
</evidence>
<evidence type="ECO:0000256" key="1">
    <source>
        <dbReference type="ARBA" id="ARBA00013260"/>
    </source>
</evidence>
<dbReference type="PANTHER" id="PTHR12649">
    <property type="entry name" value="PEPTIDYL-TRNA HYDROLASE 2"/>
    <property type="match status" value="1"/>
</dbReference>
<dbReference type="GO" id="GO:0005829">
    <property type="term" value="C:cytosol"/>
    <property type="evidence" value="ECO:0007669"/>
    <property type="project" value="TreeGrafter"/>
</dbReference>
<dbReference type="EMBL" id="LSSK01001870">
    <property type="protein sequence ID" value="OMH78650.1"/>
    <property type="molecule type" value="Genomic_DNA"/>
</dbReference>
<dbReference type="Proteomes" id="UP000188320">
    <property type="component" value="Unassembled WGS sequence"/>
</dbReference>
<comment type="caution">
    <text evidence="5">The sequence shown here is derived from an EMBL/GenBank/DDBJ whole genome shotgun (WGS) entry which is preliminary data.</text>
</comment>
<proteinExistence type="inferred from homology"/>
<protein>
    <recommendedName>
        <fullName evidence="1">peptidyl-tRNA hydrolase</fullName>
        <ecNumber evidence="1">3.1.1.29</ecNumber>
    </recommendedName>
</protein>
<dbReference type="Pfam" id="PF01981">
    <property type="entry name" value="PTH2"/>
    <property type="match status" value="1"/>
</dbReference>
<dbReference type="OrthoDB" id="1733656at2759"/>
<evidence type="ECO:0000256" key="4">
    <source>
        <dbReference type="ARBA" id="ARBA00048707"/>
    </source>
</evidence>
<accession>A0A1R1PCG1</accession>
<dbReference type="PANTHER" id="PTHR12649:SF11">
    <property type="entry name" value="PEPTIDYL-TRNA HYDROLASE 2, MITOCHONDRIAL"/>
    <property type="match status" value="1"/>
</dbReference>
<name>A0A1R1PCG1_ZANCU</name>
<dbReference type="GO" id="GO:0004045">
    <property type="term" value="F:peptidyl-tRNA hydrolase activity"/>
    <property type="evidence" value="ECO:0007669"/>
    <property type="project" value="UniProtKB-EC"/>
</dbReference>
<organism evidence="5 6">
    <name type="scientific">Zancudomyces culisetae</name>
    <name type="common">Gut fungus</name>
    <name type="synonym">Smittium culisetae</name>
    <dbReference type="NCBI Taxonomy" id="1213189"/>
    <lineage>
        <taxon>Eukaryota</taxon>
        <taxon>Fungi</taxon>
        <taxon>Fungi incertae sedis</taxon>
        <taxon>Zoopagomycota</taxon>
        <taxon>Kickxellomycotina</taxon>
        <taxon>Harpellomycetes</taxon>
        <taxon>Harpellales</taxon>
        <taxon>Legeriomycetaceae</taxon>
        <taxon>Zancudomyces</taxon>
    </lineage>
</organism>
<dbReference type="NCBIfam" id="TIGR00283">
    <property type="entry name" value="arch_pth2"/>
    <property type="match status" value="1"/>
</dbReference>
<dbReference type="Gene3D" id="3.40.1490.10">
    <property type="entry name" value="Bit1"/>
    <property type="match status" value="1"/>
</dbReference>
<dbReference type="FunFam" id="3.40.1490.10:FF:000002">
    <property type="entry name" value="Peptidyl-tRNA hydrolase 2, mitochondrial"/>
    <property type="match status" value="1"/>
</dbReference>
<gene>
    <name evidence="5" type="ORF">AX774_g7956</name>
</gene>
<reference evidence="6" key="1">
    <citation type="submission" date="2017-01" db="EMBL/GenBank/DDBJ databases">
        <authorList>
            <person name="Wang Y."/>
            <person name="White M."/>
            <person name="Kvist S."/>
            <person name="Moncalvo J.-M."/>
        </authorList>
    </citation>
    <scope>NUCLEOTIDE SEQUENCE [LARGE SCALE GENOMIC DNA]</scope>
    <source>
        <strain evidence="6">COL-18-3</strain>
    </source>
</reference>
<dbReference type="AlphaFoldDB" id="A0A1R1PCG1"/>
<evidence type="ECO:0000256" key="2">
    <source>
        <dbReference type="ARBA" id="ARBA00022801"/>
    </source>
</evidence>
<dbReference type="InterPro" id="IPR023476">
    <property type="entry name" value="Pep_tRNA_hydro_II_dom_sf"/>
</dbReference>